<organism evidence="1">
    <name type="scientific">Siphoviridae sp. ctE6L85</name>
    <dbReference type="NCBI Taxonomy" id="2826202"/>
    <lineage>
        <taxon>Viruses</taxon>
        <taxon>Duplodnaviria</taxon>
        <taxon>Heunggongvirae</taxon>
        <taxon>Uroviricota</taxon>
        <taxon>Caudoviricetes</taxon>
    </lineage>
</organism>
<dbReference type="EMBL" id="BK015711">
    <property type="protein sequence ID" value="DAE21385.1"/>
    <property type="molecule type" value="Genomic_DNA"/>
</dbReference>
<name>A0A8S5QRC4_9CAUD</name>
<evidence type="ECO:0000313" key="1">
    <source>
        <dbReference type="EMBL" id="DAE21385.1"/>
    </source>
</evidence>
<protein>
    <submittedName>
        <fullName evidence="1">Uncharacterized protein</fullName>
    </submittedName>
</protein>
<accession>A0A8S5QRC4</accession>
<sequence>MCENKLGQVRKLLRSCPIFLRYLFVWSKCAFALR</sequence>
<reference evidence="1" key="1">
    <citation type="journal article" date="2021" name="Proc. Natl. Acad. Sci. U.S.A.">
        <title>A Catalog of Tens of Thousands of Viruses from Human Metagenomes Reveals Hidden Associations with Chronic Diseases.</title>
        <authorList>
            <person name="Tisza M.J."/>
            <person name="Buck C.B."/>
        </authorList>
    </citation>
    <scope>NUCLEOTIDE SEQUENCE</scope>
    <source>
        <strain evidence="1">CtE6L85</strain>
    </source>
</reference>
<proteinExistence type="predicted"/>